<proteinExistence type="predicted"/>
<feature type="region of interest" description="Disordered" evidence="1">
    <location>
        <begin position="178"/>
        <end position="267"/>
    </location>
</feature>
<accession>A0A448WVK8</accession>
<name>A0A448WVK8_9PLAT</name>
<dbReference type="AlphaFoldDB" id="A0A448WVK8"/>
<evidence type="ECO:0000313" key="2">
    <source>
        <dbReference type="EMBL" id="VEL21244.1"/>
    </source>
</evidence>
<comment type="caution">
    <text evidence="2">The sequence shown here is derived from an EMBL/GenBank/DDBJ whole genome shotgun (WGS) entry which is preliminary data.</text>
</comment>
<reference evidence="2" key="1">
    <citation type="submission" date="2018-11" db="EMBL/GenBank/DDBJ databases">
        <authorList>
            <consortium name="Pathogen Informatics"/>
        </authorList>
    </citation>
    <scope>NUCLEOTIDE SEQUENCE</scope>
</reference>
<dbReference type="EMBL" id="CAAALY010050341">
    <property type="protein sequence ID" value="VEL21244.1"/>
    <property type="molecule type" value="Genomic_DNA"/>
</dbReference>
<feature type="compositionally biased region" description="Basic residues" evidence="1">
    <location>
        <begin position="178"/>
        <end position="193"/>
    </location>
</feature>
<feature type="compositionally biased region" description="Polar residues" evidence="1">
    <location>
        <begin position="88"/>
        <end position="102"/>
    </location>
</feature>
<feature type="region of interest" description="Disordered" evidence="1">
    <location>
        <begin position="88"/>
        <end position="143"/>
    </location>
</feature>
<organism evidence="2 3">
    <name type="scientific">Protopolystoma xenopodis</name>
    <dbReference type="NCBI Taxonomy" id="117903"/>
    <lineage>
        <taxon>Eukaryota</taxon>
        <taxon>Metazoa</taxon>
        <taxon>Spiralia</taxon>
        <taxon>Lophotrochozoa</taxon>
        <taxon>Platyhelminthes</taxon>
        <taxon>Monogenea</taxon>
        <taxon>Polyopisthocotylea</taxon>
        <taxon>Polystomatidea</taxon>
        <taxon>Polystomatidae</taxon>
        <taxon>Protopolystoma</taxon>
    </lineage>
</organism>
<feature type="compositionally biased region" description="Low complexity" evidence="1">
    <location>
        <begin position="130"/>
        <end position="143"/>
    </location>
</feature>
<dbReference type="Proteomes" id="UP000784294">
    <property type="component" value="Unassembled WGS sequence"/>
</dbReference>
<evidence type="ECO:0000313" key="3">
    <source>
        <dbReference type="Proteomes" id="UP000784294"/>
    </source>
</evidence>
<feature type="compositionally biased region" description="Basic and acidic residues" evidence="1">
    <location>
        <begin position="40"/>
        <end position="53"/>
    </location>
</feature>
<feature type="non-terminal residue" evidence="2">
    <location>
        <position position="1"/>
    </location>
</feature>
<sequence>MILAVKLFNKVTCRRKFWEAFHSLLAGLLFSYSVSTGASESRHSSRNSEKGEPHPLPSPQGTDKGCQCDDPLTAATLFGLIHSQASGNTNYRPKLGQQSGYSSRLGDISGTHVPRSAEGAGANFIKKSNNKNNNNPNNNNNNNNNVAANQFYWSGCSDNVKIAKAYAKAFLGFHRPSGRIRRHNLGTGKRQRRQNSSPASSAGLGGMARSSDRRQTETTYASSDAAVGVQMGPETESGESDDSRNEGGRSESLVGPTSADELGSASEGLTRKEVMQLMLGLMNAHNYRAGVQ</sequence>
<keyword evidence="3" id="KW-1185">Reference proteome</keyword>
<feature type="region of interest" description="Disordered" evidence="1">
    <location>
        <begin position="39"/>
        <end position="65"/>
    </location>
</feature>
<protein>
    <submittedName>
        <fullName evidence="2">Uncharacterized protein</fullName>
    </submittedName>
</protein>
<evidence type="ECO:0000256" key="1">
    <source>
        <dbReference type="SAM" id="MobiDB-lite"/>
    </source>
</evidence>
<gene>
    <name evidence="2" type="ORF">PXEA_LOCUS14684</name>
</gene>